<feature type="domain" description="HNH nuclease" evidence="1">
    <location>
        <begin position="9"/>
        <end position="64"/>
    </location>
</feature>
<dbReference type="SMART" id="SM00507">
    <property type="entry name" value="HNHc"/>
    <property type="match status" value="1"/>
</dbReference>
<dbReference type="InterPro" id="IPR052892">
    <property type="entry name" value="NA-targeting_endonuclease"/>
</dbReference>
<reference evidence="2" key="1">
    <citation type="submission" date="2018-06" db="EMBL/GenBank/DDBJ databases">
        <authorList>
            <person name="Zhirakovskaya E."/>
        </authorList>
    </citation>
    <scope>NUCLEOTIDE SEQUENCE</scope>
</reference>
<dbReference type="Pfam" id="PF01844">
    <property type="entry name" value="HNH"/>
    <property type="match status" value="1"/>
</dbReference>
<proteinExistence type="predicted"/>
<dbReference type="InterPro" id="IPR003615">
    <property type="entry name" value="HNH_nuc"/>
</dbReference>
<dbReference type="PANTHER" id="PTHR33877:SF1">
    <property type="entry name" value="TYPE IV METHYL-DIRECTED RESTRICTION ENZYME ECOKMCRA"/>
    <property type="match status" value="1"/>
</dbReference>
<sequence length="150" mass="16840">MSKRYISTENQEQIKTRAAHRCEYCQSWASYSAQPFVYEHIIPIAKGGETHLDNLCYACGGCNGHKYTKIKGVDPVSKSVASLYHPRTQNWHQHFGWSDDYLQLVGLTFSTASALFTKKIGSLMNCGVGAWPCARPVKGDHKGRPYKTPQ</sequence>
<dbReference type="EMBL" id="UOEU01000207">
    <property type="protein sequence ID" value="VAW31373.1"/>
    <property type="molecule type" value="Genomic_DNA"/>
</dbReference>
<dbReference type="GO" id="GO:0003676">
    <property type="term" value="F:nucleic acid binding"/>
    <property type="evidence" value="ECO:0007669"/>
    <property type="project" value="InterPro"/>
</dbReference>
<organism evidence="2">
    <name type="scientific">hydrothermal vent metagenome</name>
    <dbReference type="NCBI Taxonomy" id="652676"/>
    <lineage>
        <taxon>unclassified sequences</taxon>
        <taxon>metagenomes</taxon>
        <taxon>ecological metagenomes</taxon>
    </lineage>
</organism>
<dbReference type="PANTHER" id="PTHR33877">
    <property type="entry name" value="SLL1193 PROTEIN"/>
    <property type="match status" value="1"/>
</dbReference>
<dbReference type="GO" id="GO:0004519">
    <property type="term" value="F:endonuclease activity"/>
    <property type="evidence" value="ECO:0007669"/>
    <property type="project" value="InterPro"/>
</dbReference>
<dbReference type="CDD" id="cd00085">
    <property type="entry name" value="HNHc"/>
    <property type="match status" value="1"/>
</dbReference>
<dbReference type="AlphaFoldDB" id="A0A3B0USV8"/>
<dbReference type="GO" id="GO:0008270">
    <property type="term" value="F:zinc ion binding"/>
    <property type="evidence" value="ECO:0007669"/>
    <property type="project" value="InterPro"/>
</dbReference>
<name>A0A3B0USV8_9ZZZZ</name>
<dbReference type="Gene3D" id="1.10.30.50">
    <property type="match status" value="1"/>
</dbReference>
<protein>
    <recommendedName>
        <fullName evidence="1">HNH nuclease domain-containing protein</fullName>
    </recommendedName>
</protein>
<gene>
    <name evidence="2" type="ORF">MNBD_CHLOROFLEXI01-1526</name>
</gene>
<evidence type="ECO:0000313" key="2">
    <source>
        <dbReference type="EMBL" id="VAW31373.1"/>
    </source>
</evidence>
<accession>A0A3B0USV8</accession>
<dbReference type="InterPro" id="IPR002711">
    <property type="entry name" value="HNH"/>
</dbReference>
<evidence type="ECO:0000259" key="1">
    <source>
        <dbReference type="SMART" id="SM00507"/>
    </source>
</evidence>